<dbReference type="SMART" id="SM00906">
    <property type="entry name" value="Fungal_trans"/>
    <property type="match status" value="1"/>
</dbReference>
<evidence type="ECO:0000256" key="1">
    <source>
        <dbReference type="ARBA" id="ARBA00022723"/>
    </source>
</evidence>
<organism evidence="5 6">
    <name type="scientific">Pterulicium gracile</name>
    <dbReference type="NCBI Taxonomy" id="1884261"/>
    <lineage>
        <taxon>Eukaryota</taxon>
        <taxon>Fungi</taxon>
        <taxon>Dikarya</taxon>
        <taxon>Basidiomycota</taxon>
        <taxon>Agaricomycotina</taxon>
        <taxon>Agaricomycetes</taxon>
        <taxon>Agaricomycetidae</taxon>
        <taxon>Agaricales</taxon>
        <taxon>Pleurotineae</taxon>
        <taxon>Pterulaceae</taxon>
        <taxon>Pterulicium</taxon>
    </lineage>
</organism>
<dbReference type="Pfam" id="PF00172">
    <property type="entry name" value="Zn_clus"/>
    <property type="match status" value="1"/>
</dbReference>
<dbReference type="CDD" id="cd00067">
    <property type="entry name" value="GAL4"/>
    <property type="match status" value="1"/>
</dbReference>
<keyword evidence="6" id="KW-1185">Reference proteome</keyword>
<dbReference type="PROSITE" id="PS50048">
    <property type="entry name" value="ZN2_CY6_FUNGAL_2"/>
    <property type="match status" value="1"/>
</dbReference>
<name>A0A5C3QJG6_9AGAR</name>
<dbReference type="PANTHER" id="PTHR46910:SF38">
    <property type="entry name" value="ZN(2)-C6 FUNGAL-TYPE DOMAIN-CONTAINING PROTEIN"/>
    <property type="match status" value="1"/>
</dbReference>
<feature type="region of interest" description="Disordered" evidence="3">
    <location>
        <begin position="823"/>
        <end position="849"/>
    </location>
</feature>
<dbReference type="STRING" id="1884261.A0A5C3QJG6"/>
<feature type="domain" description="Zn(2)-C6 fungal-type" evidence="4">
    <location>
        <begin position="33"/>
        <end position="66"/>
    </location>
</feature>
<evidence type="ECO:0000313" key="5">
    <source>
        <dbReference type="EMBL" id="TFL01488.1"/>
    </source>
</evidence>
<dbReference type="Pfam" id="PF04082">
    <property type="entry name" value="Fungal_trans"/>
    <property type="match status" value="1"/>
</dbReference>
<keyword evidence="1" id="KW-0479">Metal-binding</keyword>
<evidence type="ECO:0000259" key="4">
    <source>
        <dbReference type="PROSITE" id="PS50048"/>
    </source>
</evidence>
<dbReference type="Gene3D" id="4.10.240.10">
    <property type="entry name" value="Zn(2)-C6 fungal-type DNA-binding domain"/>
    <property type="match status" value="1"/>
</dbReference>
<dbReference type="GO" id="GO:0003677">
    <property type="term" value="F:DNA binding"/>
    <property type="evidence" value="ECO:0007669"/>
    <property type="project" value="InterPro"/>
</dbReference>
<dbReference type="PANTHER" id="PTHR46910">
    <property type="entry name" value="TRANSCRIPTION FACTOR PDR1"/>
    <property type="match status" value="1"/>
</dbReference>
<dbReference type="PROSITE" id="PS00463">
    <property type="entry name" value="ZN2_CY6_FUNGAL_1"/>
    <property type="match status" value="1"/>
</dbReference>
<dbReference type="SMART" id="SM00066">
    <property type="entry name" value="GAL4"/>
    <property type="match status" value="1"/>
</dbReference>
<dbReference type="OrthoDB" id="4456959at2759"/>
<dbReference type="CDD" id="cd12148">
    <property type="entry name" value="fungal_TF_MHR"/>
    <property type="match status" value="1"/>
</dbReference>
<reference evidence="5 6" key="1">
    <citation type="journal article" date="2019" name="Nat. Ecol. Evol.">
        <title>Megaphylogeny resolves global patterns of mushroom evolution.</title>
        <authorList>
            <person name="Varga T."/>
            <person name="Krizsan K."/>
            <person name="Foldi C."/>
            <person name="Dima B."/>
            <person name="Sanchez-Garcia M."/>
            <person name="Sanchez-Ramirez S."/>
            <person name="Szollosi G.J."/>
            <person name="Szarkandi J.G."/>
            <person name="Papp V."/>
            <person name="Albert L."/>
            <person name="Andreopoulos W."/>
            <person name="Angelini C."/>
            <person name="Antonin V."/>
            <person name="Barry K.W."/>
            <person name="Bougher N.L."/>
            <person name="Buchanan P."/>
            <person name="Buyck B."/>
            <person name="Bense V."/>
            <person name="Catcheside P."/>
            <person name="Chovatia M."/>
            <person name="Cooper J."/>
            <person name="Damon W."/>
            <person name="Desjardin D."/>
            <person name="Finy P."/>
            <person name="Geml J."/>
            <person name="Haridas S."/>
            <person name="Hughes K."/>
            <person name="Justo A."/>
            <person name="Karasinski D."/>
            <person name="Kautmanova I."/>
            <person name="Kiss B."/>
            <person name="Kocsube S."/>
            <person name="Kotiranta H."/>
            <person name="LaButti K.M."/>
            <person name="Lechner B.E."/>
            <person name="Liimatainen K."/>
            <person name="Lipzen A."/>
            <person name="Lukacs Z."/>
            <person name="Mihaltcheva S."/>
            <person name="Morgado L.N."/>
            <person name="Niskanen T."/>
            <person name="Noordeloos M.E."/>
            <person name="Ohm R.A."/>
            <person name="Ortiz-Santana B."/>
            <person name="Ovrebo C."/>
            <person name="Racz N."/>
            <person name="Riley R."/>
            <person name="Savchenko A."/>
            <person name="Shiryaev A."/>
            <person name="Soop K."/>
            <person name="Spirin V."/>
            <person name="Szebenyi C."/>
            <person name="Tomsovsky M."/>
            <person name="Tulloss R.E."/>
            <person name="Uehling J."/>
            <person name="Grigoriev I.V."/>
            <person name="Vagvolgyi C."/>
            <person name="Papp T."/>
            <person name="Martin F.M."/>
            <person name="Miettinen O."/>
            <person name="Hibbett D.S."/>
            <person name="Nagy L.G."/>
        </authorList>
    </citation>
    <scope>NUCLEOTIDE SEQUENCE [LARGE SCALE GENOMIC DNA]</scope>
    <source>
        <strain evidence="5 6">CBS 309.79</strain>
    </source>
</reference>
<accession>A0A5C3QJG6</accession>
<gene>
    <name evidence="5" type="ORF">BDV98DRAFT_568156</name>
</gene>
<dbReference type="InterPro" id="IPR036864">
    <property type="entry name" value="Zn2-C6_fun-type_DNA-bd_sf"/>
</dbReference>
<evidence type="ECO:0000256" key="2">
    <source>
        <dbReference type="ARBA" id="ARBA00023242"/>
    </source>
</evidence>
<dbReference type="EMBL" id="ML178825">
    <property type="protein sequence ID" value="TFL01488.1"/>
    <property type="molecule type" value="Genomic_DNA"/>
</dbReference>
<feature type="compositionally biased region" description="Low complexity" evidence="3">
    <location>
        <begin position="658"/>
        <end position="668"/>
    </location>
</feature>
<dbReference type="Proteomes" id="UP000305067">
    <property type="component" value="Unassembled WGS sequence"/>
</dbReference>
<dbReference type="InterPro" id="IPR001138">
    <property type="entry name" value="Zn2Cys6_DnaBD"/>
</dbReference>
<dbReference type="GO" id="GO:0006351">
    <property type="term" value="P:DNA-templated transcription"/>
    <property type="evidence" value="ECO:0007669"/>
    <property type="project" value="InterPro"/>
</dbReference>
<evidence type="ECO:0000256" key="3">
    <source>
        <dbReference type="SAM" id="MobiDB-lite"/>
    </source>
</evidence>
<feature type="compositionally biased region" description="Polar residues" evidence="3">
    <location>
        <begin position="689"/>
        <end position="706"/>
    </location>
</feature>
<feature type="region of interest" description="Disordered" evidence="3">
    <location>
        <begin position="638"/>
        <end position="740"/>
    </location>
</feature>
<sequence length="951" mass="106412">MDSLSSSTDDLKSLEFSTKMNFQGTKKRRILRACDICRRKKIRCDSTGTSGEKCTNCLAFDSQCTHAEPAKKRGPKGHIDVLQQRVTKMESLIQKLRPGADINEELELADDFDGPLAAVASSCIRRSPPTMNDLANLNRELGDDELAHVELTRNMQNLAIDCDQDRFFGQSSGFMFARKALDVKKEYTQEEDSPLARTEVWRMHPWELARAQEPPPRYEFPEHDLLDDLVVLYFDQINAFLPVLHRPTFNRLLGEDFHRHNHHFGAVVLLVCAVASRYSDDPRTTLEGTNSKHSAGWAWYNQVDFVRKDFTRTSTLYELQAYCIGTYYTLGTSSPQAVWSLIGMGIRLAQEKGVHRRKPSGHHWTVEDELWKRSFWVLLCLDRMICSFLGRPCSVHDEDYDLELPVECDDEYWDLSDPQTAWKQPPGSPSYVAYFNILIKLYDILGFTLRTIYSVNKFKASLGESSNQWESEVVAKLDSALNQWVDLVPDHLRWDPSRQDNTFFYQSSTLYIAYYYVQIQIHRPFIPSFGSPSSLSFPSLAICANAARSCSHVIYIQESRGFLAIPQTKMAVFCAGIVLLMNIWGGRKSGLSTDPAKEMADAHKCMKYLRWCGQRWHIAGRFLDMLCHLASAGDLPLPQTQSSPVYKRDRASLDEPDSPASGAASAPEEMVRPISGSSRIREQTLRSHPASTSNLRHSNGMPQYQDQPPRPSQAMPREPQQRSPSQLQTGPYAGTSHLPIYSDQLGSLPVHGSIDFTQYPAPSQYPGASYPAQWSDVASSPDSSSQPSPLQAHQLHNAETYPASHQYDEYSYPNVVATFSGPTGHHHNSYPRGIPSTAGGSREGEVTAGSVPISHQRHNGSLGSAGMLPSHNDGRPATSHGIPPQQPSHYHHQLQFQHATYGLPSGGVSASSGPEAVGIWSNAPVNFSLEDWGTFIDSTGRRQSTMQGSTY</sequence>
<dbReference type="InterPro" id="IPR050987">
    <property type="entry name" value="AtrR-like"/>
</dbReference>
<dbReference type="SUPFAM" id="SSF57701">
    <property type="entry name" value="Zn2/Cys6 DNA-binding domain"/>
    <property type="match status" value="1"/>
</dbReference>
<protein>
    <submittedName>
        <fullName evidence="5">Fungal-specific transcription factor domain-containing protein</fullName>
    </submittedName>
</protein>
<dbReference type="GO" id="GO:0000981">
    <property type="term" value="F:DNA-binding transcription factor activity, RNA polymerase II-specific"/>
    <property type="evidence" value="ECO:0007669"/>
    <property type="project" value="InterPro"/>
</dbReference>
<dbReference type="AlphaFoldDB" id="A0A5C3QJG6"/>
<keyword evidence="2" id="KW-0539">Nucleus</keyword>
<dbReference type="InterPro" id="IPR007219">
    <property type="entry name" value="XnlR_reg_dom"/>
</dbReference>
<feature type="region of interest" description="Disordered" evidence="3">
    <location>
        <begin position="766"/>
        <end position="793"/>
    </location>
</feature>
<proteinExistence type="predicted"/>
<feature type="compositionally biased region" description="Low complexity" evidence="3">
    <location>
        <begin position="779"/>
        <end position="789"/>
    </location>
</feature>
<evidence type="ECO:0000313" key="6">
    <source>
        <dbReference type="Proteomes" id="UP000305067"/>
    </source>
</evidence>
<dbReference type="GO" id="GO:0008270">
    <property type="term" value="F:zinc ion binding"/>
    <property type="evidence" value="ECO:0007669"/>
    <property type="project" value="InterPro"/>
</dbReference>